<gene>
    <name evidence="3" type="ORF">sS8_0139</name>
</gene>
<dbReference type="Pfam" id="PF07228">
    <property type="entry name" value="SpoIIE"/>
    <property type="match status" value="1"/>
</dbReference>
<dbReference type="KEGG" id="mmai:sS8_0139"/>
<name>A0A286P385_9GAMM</name>
<dbReference type="GO" id="GO:0016791">
    <property type="term" value="F:phosphatase activity"/>
    <property type="evidence" value="ECO:0007669"/>
    <property type="project" value="TreeGrafter"/>
</dbReference>
<proteinExistence type="predicted"/>
<evidence type="ECO:0000313" key="4">
    <source>
        <dbReference type="Proteomes" id="UP000266313"/>
    </source>
</evidence>
<sequence>MDIVPMIDTEIGQNPPALTEPTSEMSNIDWEALVDHRTCVQLNEPLASVQEKFRQADASYIAILDKKRVVGLCARHEIAMCLGSQYGFALFGKAPVRNHLVEQPLLINVKQSWADVLQRVFSRTGESFNQDVLLVDDRCALVGLISVQTLVRLQTRLLMQSIMQLEQKQAEIGRRNQQLTDDLRMAREVQLAMLPRNIPTIPPDVLPAMSAVRVFSHYAPFGMVSGDYFEVFPISEAAIAILIADVMGHGVQAALIMAMMRALIQNHRGTAGDPGLFLTALNRSLCEILKGSSLSTFASAFSLVIDVGVGELRYANAGHPCPIHLSRGSGRAVHLDCVQSSNGGVLGVRPEVAYLTGSAELKAQDAVLLFTDGLFEIRLEDDDILGQERLLDLAAMRMSRSGEALVQELVDAARGFSSRGQFEDDVCLVAVEIGEIASGNCRF</sequence>
<dbReference type="InterPro" id="IPR001932">
    <property type="entry name" value="PPM-type_phosphatase-like_dom"/>
</dbReference>
<dbReference type="InterPro" id="IPR046342">
    <property type="entry name" value="CBS_dom_sf"/>
</dbReference>
<dbReference type="SMART" id="SM00331">
    <property type="entry name" value="PP2C_SIG"/>
    <property type="match status" value="1"/>
</dbReference>
<organism evidence="3 4">
    <name type="scientific">Methylocaldum marinum</name>
    <dbReference type="NCBI Taxonomy" id="1432792"/>
    <lineage>
        <taxon>Bacteria</taxon>
        <taxon>Pseudomonadati</taxon>
        <taxon>Pseudomonadota</taxon>
        <taxon>Gammaproteobacteria</taxon>
        <taxon>Methylococcales</taxon>
        <taxon>Methylococcaceae</taxon>
        <taxon>Methylocaldum</taxon>
    </lineage>
</organism>
<dbReference type="PANTHER" id="PTHR43156:SF2">
    <property type="entry name" value="STAGE II SPORULATION PROTEIN E"/>
    <property type="match status" value="1"/>
</dbReference>
<protein>
    <submittedName>
        <fullName evidence="3">Protein serine/threonine phosphatase</fullName>
    </submittedName>
</protein>
<dbReference type="InterPro" id="IPR036457">
    <property type="entry name" value="PPM-type-like_dom_sf"/>
</dbReference>
<dbReference type="Proteomes" id="UP000266313">
    <property type="component" value="Chromosome"/>
</dbReference>
<feature type="domain" description="PPM-type phosphatase" evidence="2">
    <location>
        <begin position="211"/>
        <end position="433"/>
    </location>
</feature>
<dbReference type="AlphaFoldDB" id="A0A286P385"/>
<keyword evidence="4" id="KW-1185">Reference proteome</keyword>
<evidence type="ECO:0000259" key="2">
    <source>
        <dbReference type="PROSITE" id="PS51746"/>
    </source>
</evidence>
<dbReference type="SUPFAM" id="SSF54631">
    <property type="entry name" value="CBS-domain pair"/>
    <property type="match status" value="1"/>
</dbReference>
<accession>A0A286P385</accession>
<evidence type="ECO:0000313" key="3">
    <source>
        <dbReference type="EMBL" id="BBA32107.1"/>
    </source>
</evidence>
<reference evidence="3 4" key="1">
    <citation type="submission" date="2016-12" db="EMBL/GenBank/DDBJ databases">
        <title>Genome sequencing of Methylocaldum marinum.</title>
        <authorList>
            <person name="Takeuchi M."/>
            <person name="Kamagata Y."/>
            <person name="Hiraoka S."/>
            <person name="Oshima K."/>
            <person name="Hattori M."/>
            <person name="Iwasaki W."/>
        </authorList>
    </citation>
    <scope>NUCLEOTIDE SEQUENCE [LARGE SCALE GENOMIC DNA]</scope>
    <source>
        <strain evidence="3 4">S8</strain>
    </source>
</reference>
<keyword evidence="1" id="KW-0378">Hydrolase</keyword>
<dbReference type="InterPro" id="IPR052016">
    <property type="entry name" value="Bact_Sigma-Reg"/>
</dbReference>
<dbReference type="PROSITE" id="PS51746">
    <property type="entry name" value="PPM_2"/>
    <property type="match status" value="1"/>
</dbReference>
<dbReference type="EMBL" id="AP017928">
    <property type="protein sequence ID" value="BBA32107.1"/>
    <property type="molecule type" value="Genomic_DNA"/>
</dbReference>
<dbReference type="SUPFAM" id="SSF81606">
    <property type="entry name" value="PP2C-like"/>
    <property type="match status" value="1"/>
</dbReference>
<dbReference type="PANTHER" id="PTHR43156">
    <property type="entry name" value="STAGE II SPORULATION PROTEIN E-RELATED"/>
    <property type="match status" value="1"/>
</dbReference>
<dbReference type="Gene3D" id="3.60.40.10">
    <property type="entry name" value="PPM-type phosphatase domain"/>
    <property type="match status" value="1"/>
</dbReference>
<evidence type="ECO:0000256" key="1">
    <source>
        <dbReference type="ARBA" id="ARBA00022801"/>
    </source>
</evidence>